<dbReference type="AlphaFoldDB" id="A0A2T7EEE0"/>
<name>A0A2T7EEE0_9POAL</name>
<dbReference type="Gramene" id="PUZ66183">
    <property type="protein sequence ID" value="PUZ66183"/>
    <property type="gene ID" value="GQ55_3G286500"/>
</dbReference>
<reference evidence="1 2" key="1">
    <citation type="submission" date="2018-04" db="EMBL/GenBank/DDBJ databases">
        <title>WGS assembly of Panicum hallii var. hallii HAL2.</title>
        <authorList>
            <person name="Lovell J."/>
            <person name="Jenkins J."/>
            <person name="Lowry D."/>
            <person name="Mamidi S."/>
            <person name="Sreedasyam A."/>
            <person name="Weng X."/>
            <person name="Barry K."/>
            <person name="Bonette J."/>
            <person name="Campitelli B."/>
            <person name="Daum C."/>
            <person name="Gordon S."/>
            <person name="Gould B."/>
            <person name="Lipzen A."/>
            <person name="MacQueen A."/>
            <person name="Palacio-Mejia J."/>
            <person name="Plott C."/>
            <person name="Shakirov E."/>
            <person name="Shu S."/>
            <person name="Yoshinaga Y."/>
            <person name="Zane M."/>
            <person name="Rokhsar D."/>
            <person name="Grimwood J."/>
            <person name="Schmutz J."/>
            <person name="Juenger T."/>
        </authorList>
    </citation>
    <scope>NUCLEOTIDE SEQUENCE [LARGE SCALE GENOMIC DNA]</scope>
    <source>
        <strain evidence="2">cv. HAL2</strain>
    </source>
</reference>
<evidence type="ECO:0000313" key="1">
    <source>
        <dbReference type="EMBL" id="PUZ66183.1"/>
    </source>
</evidence>
<evidence type="ECO:0000313" key="2">
    <source>
        <dbReference type="Proteomes" id="UP000244336"/>
    </source>
</evidence>
<organism evidence="1 2">
    <name type="scientific">Panicum hallii var. hallii</name>
    <dbReference type="NCBI Taxonomy" id="1504633"/>
    <lineage>
        <taxon>Eukaryota</taxon>
        <taxon>Viridiplantae</taxon>
        <taxon>Streptophyta</taxon>
        <taxon>Embryophyta</taxon>
        <taxon>Tracheophyta</taxon>
        <taxon>Spermatophyta</taxon>
        <taxon>Magnoliopsida</taxon>
        <taxon>Liliopsida</taxon>
        <taxon>Poales</taxon>
        <taxon>Poaceae</taxon>
        <taxon>PACMAD clade</taxon>
        <taxon>Panicoideae</taxon>
        <taxon>Panicodae</taxon>
        <taxon>Paniceae</taxon>
        <taxon>Panicinae</taxon>
        <taxon>Panicum</taxon>
        <taxon>Panicum sect. Panicum</taxon>
    </lineage>
</organism>
<keyword evidence="2" id="KW-1185">Reference proteome</keyword>
<gene>
    <name evidence="1" type="ORF">GQ55_3G286500</name>
</gene>
<proteinExistence type="predicted"/>
<dbReference type="EMBL" id="CM009751">
    <property type="protein sequence ID" value="PUZ66183.1"/>
    <property type="molecule type" value="Genomic_DNA"/>
</dbReference>
<protein>
    <submittedName>
        <fullName evidence="1">Uncharacterized protein</fullName>
    </submittedName>
</protein>
<accession>A0A2T7EEE0</accession>
<dbReference type="Proteomes" id="UP000244336">
    <property type="component" value="Chromosome 3"/>
</dbReference>
<sequence length="88" mass="9735">MFSDGTGLGSEICCRQIFFRDLSRCQTLCLNVPRAALSASHLGHNPRAHLSALSPSSNRCLAYERISLSFLCQLYSLPRSPFFPTADL</sequence>